<evidence type="ECO:0000313" key="2">
    <source>
        <dbReference type="EMBL" id="NWY07293.1"/>
    </source>
</evidence>
<dbReference type="AlphaFoldDB" id="A0A7K7BG70"/>
<comment type="caution">
    <text evidence="2">The sequence shown here is derived from an EMBL/GenBank/DDBJ whole genome shotgun (WGS) entry which is preliminary data.</text>
</comment>
<sequence>VPEQPAPRPPQSLAAALWTVSSGISVALATLCTTLGDVLSALGLNGDVLRSAALSPGEVQRLLLWGLALLLASWLLSRLLGLLLDLLVSALWWLKLCCFLRAFLYVATSRESPTVQAALLLALWLLHALLGRVAGPRGSGARLEAAVRRLEAQVQELRRRLK</sequence>
<feature type="non-terminal residue" evidence="2">
    <location>
        <position position="1"/>
    </location>
</feature>
<feature type="transmembrane region" description="Helical" evidence="1">
    <location>
        <begin position="115"/>
        <end position="134"/>
    </location>
</feature>
<organism evidence="2 3">
    <name type="scientific">Nothoprocta ornata</name>
    <dbReference type="NCBI Taxonomy" id="83376"/>
    <lineage>
        <taxon>Eukaryota</taxon>
        <taxon>Metazoa</taxon>
        <taxon>Chordata</taxon>
        <taxon>Craniata</taxon>
        <taxon>Vertebrata</taxon>
        <taxon>Euteleostomi</taxon>
        <taxon>Archelosauria</taxon>
        <taxon>Archosauria</taxon>
        <taxon>Dinosauria</taxon>
        <taxon>Saurischia</taxon>
        <taxon>Theropoda</taxon>
        <taxon>Coelurosauria</taxon>
        <taxon>Aves</taxon>
        <taxon>Palaeognathae</taxon>
        <taxon>Tinamiformes</taxon>
        <taxon>Tinamidae</taxon>
        <taxon>Nothoprocta</taxon>
    </lineage>
</organism>
<feature type="transmembrane region" description="Helical" evidence="1">
    <location>
        <begin position="15"/>
        <end position="42"/>
    </location>
</feature>
<dbReference type="GO" id="GO:0071480">
    <property type="term" value="P:cellular response to gamma radiation"/>
    <property type="evidence" value="ECO:0007669"/>
    <property type="project" value="InterPro"/>
</dbReference>
<name>A0A7K7BG70_9AVES</name>
<keyword evidence="1" id="KW-0812">Transmembrane</keyword>
<keyword evidence="1" id="KW-1133">Transmembrane helix</keyword>
<dbReference type="Pfam" id="PF14965">
    <property type="entry name" value="BRI3BP"/>
    <property type="match status" value="1"/>
</dbReference>
<gene>
    <name evidence="2" type="primary">Tmem109</name>
    <name evidence="2" type="ORF">NOTORN_R04190</name>
</gene>
<dbReference type="EMBL" id="VZSH01000389">
    <property type="protein sequence ID" value="NWY07293.1"/>
    <property type="molecule type" value="Genomic_DNA"/>
</dbReference>
<dbReference type="PANTHER" id="PTHR14550">
    <property type="entry name" value="TRANSMEMBRANE PROTEIN 109"/>
    <property type="match status" value="1"/>
</dbReference>
<dbReference type="GO" id="GO:0042771">
    <property type="term" value="P:intrinsic apoptotic signaling pathway in response to DNA damage by p53 class mediator"/>
    <property type="evidence" value="ECO:0007669"/>
    <property type="project" value="TreeGrafter"/>
</dbReference>
<feature type="transmembrane region" description="Helical" evidence="1">
    <location>
        <begin position="62"/>
        <end position="84"/>
    </location>
</feature>
<proteinExistence type="predicted"/>
<accession>A0A7K7BG70</accession>
<dbReference type="Proteomes" id="UP000531938">
    <property type="component" value="Unassembled WGS sequence"/>
</dbReference>
<protein>
    <submittedName>
        <fullName evidence="2">TM109 protein</fullName>
    </submittedName>
</protein>
<keyword evidence="1" id="KW-0472">Membrane</keyword>
<dbReference type="InterPro" id="IPR039492">
    <property type="entry name" value="TMEM109"/>
</dbReference>
<feature type="non-terminal residue" evidence="2">
    <location>
        <position position="162"/>
    </location>
</feature>
<keyword evidence="3" id="KW-1185">Reference proteome</keyword>
<dbReference type="PANTHER" id="PTHR14550:SF2">
    <property type="entry name" value="TRANSMEMBRANE PROTEIN 109"/>
    <property type="match status" value="1"/>
</dbReference>
<evidence type="ECO:0000313" key="3">
    <source>
        <dbReference type="Proteomes" id="UP000531938"/>
    </source>
</evidence>
<evidence type="ECO:0000256" key="1">
    <source>
        <dbReference type="SAM" id="Phobius"/>
    </source>
</evidence>
<reference evidence="2 3" key="1">
    <citation type="submission" date="2019-09" db="EMBL/GenBank/DDBJ databases">
        <title>Bird 10,000 Genomes (B10K) Project - Family phase.</title>
        <authorList>
            <person name="Zhang G."/>
        </authorList>
    </citation>
    <scope>NUCLEOTIDE SEQUENCE [LARGE SCALE GENOMIC DNA]</scope>
    <source>
        <strain evidence="2">B10K-MSB-03</strain>
    </source>
</reference>